<comment type="caution">
    <text evidence="7">The sequence shown here is derived from an EMBL/GenBank/DDBJ whole genome shotgun (WGS) entry which is preliminary data.</text>
</comment>
<dbReference type="PANTHER" id="PTHR11999">
    <property type="entry name" value="GROUP II PYRIDOXAL-5-PHOSPHATE DECARBOXYLASE"/>
    <property type="match status" value="1"/>
</dbReference>
<dbReference type="InterPro" id="IPR015421">
    <property type="entry name" value="PyrdxlP-dep_Trfase_major"/>
</dbReference>
<keyword evidence="8" id="KW-1185">Reference proteome</keyword>
<dbReference type="InterPro" id="IPR015424">
    <property type="entry name" value="PyrdxlP-dep_Trfase"/>
</dbReference>
<gene>
    <name evidence="7" type="ORF">FO470_06950</name>
</gene>
<evidence type="ECO:0000313" key="8">
    <source>
        <dbReference type="Proteomes" id="UP000315321"/>
    </source>
</evidence>
<evidence type="ECO:0000256" key="2">
    <source>
        <dbReference type="ARBA" id="ARBA00009533"/>
    </source>
</evidence>
<dbReference type="Pfam" id="PF00282">
    <property type="entry name" value="Pyridoxal_deC"/>
    <property type="match status" value="1"/>
</dbReference>
<evidence type="ECO:0000256" key="1">
    <source>
        <dbReference type="ARBA" id="ARBA00001933"/>
    </source>
</evidence>
<sequence>MPLYDTPAPERRALDLSGAEIDALLDRACDLARDYWAGLDAMPAGPRSTHAETTRLFARPWAEGGRGTAVLEDFKTIATHARPSTGRFFGYVFGSGEPVGAVGDLLASVLNQNCGAWRSAPAAVAIEQAVIGWLGEAIGCPGFTGSLCGGGSAANLMALAMAREAKLPANEDGARPGIVYASEQVHMSIPKAVALIGIGRRNLRLIPVDAGHRMRVDALEAAIAADRAAGLTPIAIVATGGTVATGGIDPLPALAAIAAREDMWLHVDGAFGVLAALAAPELFEGLALADSVSLDAHKWLYQPVDCGCLLYRHRGVARQSFSHTGDYVKALNEDPAEAFPFFEESVELSRRFRALKLWLSLQYHGRAAFRAAIGRDLAHARLLEELVAARPELALLSRGRLSAVCFRHRDRDNTALLRRLLARGRVYLSNATIDGAFALRACFVNHRTREEDVRLIVSEVLAAGAEVNGAA</sequence>
<evidence type="ECO:0000256" key="6">
    <source>
        <dbReference type="RuleBase" id="RU000382"/>
    </source>
</evidence>
<dbReference type="PROSITE" id="PS00392">
    <property type="entry name" value="DDC_GAD_HDC_YDC"/>
    <property type="match status" value="1"/>
</dbReference>
<comment type="similarity">
    <text evidence="2 6">Belongs to the group II decarboxylase family.</text>
</comment>
<dbReference type="InterPro" id="IPR002129">
    <property type="entry name" value="PyrdxlP-dep_de-COase"/>
</dbReference>
<dbReference type="PANTHER" id="PTHR11999:SF70">
    <property type="entry name" value="MIP05841P"/>
    <property type="match status" value="1"/>
</dbReference>
<reference evidence="7 8" key="1">
    <citation type="submission" date="2019-07" db="EMBL/GenBank/DDBJ databases">
        <authorList>
            <person name="Grouzdev D.S."/>
        </authorList>
    </citation>
    <scope>NUCLEOTIDE SEQUENCE [LARGE SCALE GENOMIC DNA]</scope>
    <source>
        <strain evidence="7 8">3C</strain>
    </source>
</reference>
<evidence type="ECO:0000256" key="4">
    <source>
        <dbReference type="ARBA" id="ARBA00022898"/>
    </source>
</evidence>
<name>A0ABY3DRQ6_9HYPH</name>
<dbReference type="PRINTS" id="PR00800">
    <property type="entry name" value="YHDCRBOXLASE"/>
</dbReference>
<dbReference type="EMBL" id="VMBP01000002">
    <property type="protein sequence ID" value="TSJ62736.1"/>
    <property type="molecule type" value="Genomic_DNA"/>
</dbReference>
<organism evidence="7 8">
    <name type="scientific">Ancylobacter moscoviensis</name>
    <dbReference type="NCBI Taxonomy" id="2597768"/>
    <lineage>
        <taxon>Bacteria</taxon>
        <taxon>Pseudomonadati</taxon>
        <taxon>Pseudomonadota</taxon>
        <taxon>Alphaproteobacteria</taxon>
        <taxon>Hyphomicrobiales</taxon>
        <taxon>Xanthobacteraceae</taxon>
        <taxon>Ancylobacter</taxon>
    </lineage>
</organism>
<dbReference type="Gene3D" id="3.90.1150.10">
    <property type="entry name" value="Aspartate Aminotransferase, domain 1"/>
    <property type="match status" value="1"/>
</dbReference>
<dbReference type="InterPro" id="IPR010977">
    <property type="entry name" value="Aromatic_deC"/>
</dbReference>
<keyword evidence="5 6" id="KW-0456">Lyase</keyword>
<protein>
    <submittedName>
        <fullName evidence="7">Pyridoxal-dependent decarboxylase</fullName>
    </submittedName>
</protein>
<dbReference type="InterPro" id="IPR015422">
    <property type="entry name" value="PyrdxlP-dep_Trfase_small"/>
</dbReference>
<keyword evidence="4 6" id="KW-0663">Pyridoxal phosphate</keyword>
<evidence type="ECO:0000256" key="3">
    <source>
        <dbReference type="ARBA" id="ARBA00022793"/>
    </source>
</evidence>
<dbReference type="RefSeq" id="WP_144342227.1">
    <property type="nucleotide sequence ID" value="NZ_VMBP01000002.1"/>
</dbReference>
<dbReference type="Gene3D" id="3.40.640.10">
    <property type="entry name" value="Type I PLP-dependent aspartate aminotransferase-like (Major domain)"/>
    <property type="match status" value="1"/>
</dbReference>
<evidence type="ECO:0000256" key="5">
    <source>
        <dbReference type="ARBA" id="ARBA00023239"/>
    </source>
</evidence>
<keyword evidence="3" id="KW-0210">Decarboxylase</keyword>
<accession>A0ABY3DRQ6</accession>
<dbReference type="Proteomes" id="UP000315321">
    <property type="component" value="Unassembled WGS sequence"/>
</dbReference>
<dbReference type="InterPro" id="IPR021115">
    <property type="entry name" value="Pyridoxal-P_BS"/>
</dbReference>
<dbReference type="SUPFAM" id="SSF53383">
    <property type="entry name" value="PLP-dependent transferases"/>
    <property type="match status" value="1"/>
</dbReference>
<comment type="cofactor">
    <cofactor evidence="1 6">
        <name>pyridoxal 5'-phosphate</name>
        <dbReference type="ChEBI" id="CHEBI:597326"/>
    </cofactor>
</comment>
<evidence type="ECO:0000313" key="7">
    <source>
        <dbReference type="EMBL" id="TSJ62736.1"/>
    </source>
</evidence>
<proteinExistence type="inferred from homology"/>